<dbReference type="Gene3D" id="2.60.120.1440">
    <property type="match status" value="1"/>
</dbReference>
<reference evidence="3 4" key="1">
    <citation type="submission" date="2018-06" db="EMBL/GenBank/DDBJ databases">
        <authorList>
            <consortium name="Pathogen Informatics"/>
            <person name="Doyle S."/>
        </authorList>
    </citation>
    <scope>NUCLEOTIDE SEQUENCE [LARGE SCALE GENOMIC DNA]</scope>
    <source>
        <strain evidence="3 4">NCTC11343</strain>
    </source>
</reference>
<dbReference type="InterPro" id="IPR012373">
    <property type="entry name" value="Ferrdict_sens_TM"/>
</dbReference>
<feature type="domain" description="FecR protein" evidence="1">
    <location>
        <begin position="121"/>
        <end position="215"/>
    </location>
</feature>
<feature type="domain" description="Protein FecR C-terminal" evidence="2">
    <location>
        <begin position="260"/>
        <end position="325"/>
    </location>
</feature>
<proteinExistence type="predicted"/>
<dbReference type="Proteomes" id="UP000251241">
    <property type="component" value="Unassembled WGS sequence"/>
</dbReference>
<dbReference type="InterPro" id="IPR032508">
    <property type="entry name" value="FecR_C"/>
</dbReference>
<dbReference type="AlphaFoldDB" id="A0A2X2LSJ9"/>
<evidence type="ECO:0000313" key="4">
    <source>
        <dbReference type="Proteomes" id="UP000251241"/>
    </source>
</evidence>
<dbReference type="Gene3D" id="3.55.50.30">
    <property type="match status" value="1"/>
</dbReference>
<dbReference type="Pfam" id="PF04773">
    <property type="entry name" value="FecR"/>
    <property type="match status" value="1"/>
</dbReference>
<evidence type="ECO:0000313" key="3">
    <source>
        <dbReference type="EMBL" id="SPZ92470.1"/>
    </source>
</evidence>
<gene>
    <name evidence="3" type="ORF">NCTC11343_04517</name>
</gene>
<dbReference type="PANTHER" id="PTHR30273">
    <property type="entry name" value="PERIPLASMIC SIGNAL SENSOR AND SIGMA FACTOR ACTIVATOR FECR-RELATED"/>
    <property type="match status" value="1"/>
</dbReference>
<protein>
    <submittedName>
        <fullName evidence="3">Fec operon regulator FecR</fullName>
    </submittedName>
</protein>
<organism evidence="3 4">
    <name type="scientific">Sphingobacterium multivorum</name>
    <dbReference type="NCBI Taxonomy" id="28454"/>
    <lineage>
        <taxon>Bacteria</taxon>
        <taxon>Pseudomonadati</taxon>
        <taxon>Bacteroidota</taxon>
        <taxon>Sphingobacteriia</taxon>
        <taxon>Sphingobacteriales</taxon>
        <taxon>Sphingobacteriaceae</taxon>
        <taxon>Sphingobacterium</taxon>
    </lineage>
</organism>
<sequence>MPLNDSEDIKKHTFDRILTTISRKKRKKRLLNGAILFFVLSICSASLYFFYSRSINISPQKSEHIYADITAGDITISGSRPISLVEWENNKNKPFKVSKKKDMLIIEPTESSTSEFDDVVLRVGVGGLYKVLLKDGTIVFLNSNSELSYKGDFLKNRILSLKGEAFFEVAKRQQAGIKQEFTVLTGKQRIAVLGTKFNVLSREKIEQTVLTEGSIALRSMKSGKNEFLVPGERAMLDDQGSIDKTTAITEDYTSWKDGNLYYENKSLRYILSDLANIYPIHFDPNKVPNRNFTLFLKRDRSFSEILDLIKRSGNLNITLKGHELIF</sequence>
<evidence type="ECO:0000259" key="2">
    <source>
        <dbReference type="Pfam" id="PF16344"/>
    </source>
</evidence>
<dbReference type="GeneID" id="97179457"/>
<dbReference type="PANTHER" id="PTHR30273:SF2">
    <property type="entry name" value="PROTEIN FECR"/>
    <property type="match status" value="1"/>
</dbReference>
<name>A0A2X2LSJ9_SPHMU</name>
<evidence type="ECO:0000259" key="1">
    <source>
        <dbReference type="Pfam" id="PF04773"/>
    </source>
</evidence>
<dbReference type="InterPro" id="IPR006860">
    <property type="entry name" value="FecR"/>
</dbReference>
<dbReference type="GO" id="GO:0016989">
    <property type="term" value="F:sigma factor antagonist activity"/>
    <property type="evidence" value="ECO:0007669"/>
    <property type="project" value="TreeGrafter"/>
</dbReference>
<dbReference type="EMBL" id="UAUU01000011">
    <property type="protein sequence ID" value="SPZ92470.1"/>
    <property type="molecule type" value="Genomic_DNA"/>
</dbReference>
<accession>A0A2X2LSJ9</accession>
<dbReference type="Pfam" id="PF16344">
    <property type="entry name" value="FecR_C"/>
    <property type="match status" value="1"/>
</dbReference>
<dbReference type="RefSeq" id="WP_112375907.1">
    <property type="nucleotide sequence ID" value="NZ_CP069793.1"/>
</dbReference>